<keyword evidence="2" id="KW-0808">Transferase</keyword>
<dbReference type="NCBIfam" id="TIGR01575">
    <property type="entry name" value="rimI"/>
    <property type="match status" value="1"/>
</dbReference>
<proteinExistence type="predicted"/>
<dbReference type="RefSeq" id="WP_133233742.1">
    <property type="nucleotide sequence ID" value="NZ_SMRT01000015.1"/>
</dbReference>
<dbReference type="OrthoDB" id="9794566at2"/>
<evidence type="ECO:0000259" key="1">
    <source>
        <dbReference type="PROSITE" id="PS51186"/>
    </source>
</evidence>
<comment type="caution">
    <text evidence="2">The sequence shown here is derived from an EMBL/GenBank/DDBJ whole genome shotgun (WGS) entry which is preliminary data.</text>
</comment>
<feature type="domain" description="N-acetyltransferase" evidence="1">
    <location>
        <begin position="13"/>
        <end position="158"/>
    </location>
</feature>
<dbReference type="InterPro" id="IPR000182">
    <property type="entry name" value="GNAT_dom"/>
</dbReference>
<gene>
    <name evidence="2" type="primary">rimI</name>
    <name evidence="2" type="ORF">E1757_26190</name>
</gene>
<dbReference type="Proteomes" id="UP000295636">
    <property type="component" value="Unassembled WGS sequence"/>
</dbReference>
<dbReference type="SUPFAM" id="SSF55729">
    <property type="entry name" value="Acyl-CoA N-acyltransferases (Nat)"/>
    <property type="match status" value="1"/>
</dbReference>
<dbReference type="Gene3D" id="3.40.630.30">
    <property type="match status" value="1"/>
</dbReference>
<accession>A0A4R5KF18</accession>
<dbReference type="EMBL" id="SMRT01000015">
    <property type="protein sequence ID" value="TDF93873.1"/>
    <property type="molecule type" value="Genomic_DNA"/>
</dbReference>
<protein>
    <submittedName>
        <fullName evidence="2">Ribosomal-protein-alanine N-acetyltransferase</fullName>
    </submittedName>
</protein>
<dbReference type="CDD" id="cd04301">
    <property type="entry name" value="NAT_SF"/>
    <property type="match status" value="1"/>
</dbReference>
<reference evidence="2 3" key="1">
    <citation type="submission" date="2019-03" db="EMBL/GenBank/DDBJ databases">
        <title>This is whole genome sequence of Paenibacillus sp MS74 strain.</title>
        <authorList>
            <person name="Trinh H.N."/>
        </authorList>
    </citation>
    <scope>NUCLEOTIDE SEQUENCE [LARGE SCALE GENOMIC DNA]</scope>
    <source>
        <strain evidence="2 3">MS74</strain>
    </source>
</reference>
<dbReference type="InterPro" id="IPR050276">
    <property type="entry name" value="MshD_Acetyltransferase"/>
</dbReference>
<organism evidence="2 3">
    <name type="scientific">Paenibacillus piri</name>
    <dbReference type="NCBI Taxonomy" id="2547395"/>
    <lineage>
        <taxon>Bacteria</taxon>
        <taxon>Bacillati</taxon>
        <taxon>Bacillota</taxon>
        <taxon>Bacilli</taxon>
        <taxon>Bacillales</taxon>
        <taxon>Paenibacillaceae</taxon>
        <taxon>Paenibacillus</taxon>
    </lineage>
</organism>
<dbReference type="PANTHER" id="PTHR43617:SF20">
    <property type="entry name" value="N-ALPHA-ACETYLTRANSFERASE RIMI"/>
    <property type="match status" value="1"/>
</dbReference>
<dbReference type="PROSITE" id="PS51186">
    <property type="entry name" value="GNAT"/>
    <property type="match status" value="1"/>
</dbReference>
<keyword evidence="3" id="KW-1185">Reference proteome</keyword>
<evidence type="ECO:0000313" key="2">
    <source>
        <dbReference type="EMBL" id="TDF93873.1"/>
    </source>
</evidence>
<sequence>MEVTEQTEAMGPLEFRSMRMEDIPVICEIEQEAFATPWTAGAFHNELTNNQFARYLVMELDGQVIGYGGMWMIMEEAHVTNVAVREAYRGKKLGERLMRELQKTASFLGAERMTLEVRPSNVIAQRLYGKLGFHSVGVRRGYYTDNREDALVMWANLPKYHYTSNERTGE</sequence>
<dbReference type="Pfam" id="PF00583">
    <property type="entry name" value="Acetyltransf_1"/>
    <property type="match status" value="1"/>
</dbReference>
<dbReference type="GO" id="GO:0008999">
    <property type="term" value="F:protein-N-terminal-alanine acetyltransferase activity"/>
    <property type="evidence" value="ECO:0007669"/>
    <property type="project" value="TreeGrafter"/>
</dbReference>
<dbReference type="PANTHER" id="PTHR43617">
    <property type="entry name" value="L-AMINO ACID N-ACETYLTRANSFERASE"/>
    <property type="match status" value="1"/>
</dbReference>
<evidence type="ECO:0000313" key="3">
    <source>
        <dbReference type="Proteomes" id="UP000295636"/>
    </source>
</evidence>
<dbReference type="InterPro" id="IPR016181">
    <property type="entry name" value="Acyl_CoA_acyltransferase"/>
</dbReference>
<dbReference type="AlphaFoldDB" id="A0A4R5KF18"/>
<dbReference type="InterPro" id="IPR006464">
    <property type="entry name" value="AcTrfase_RimI/Ard1"/>
</dbReference>
<name>A0A4R5KF18_9BACL</name>